<evidence type="ECO:0000313" key="5">
    <source>
        <dbReference type="EMBL" id="QQX52695.1"/>
    </source>
</evidence>
<evidence type="ECO:0000259" key="4">
    <source>
        <dbReference type="Pfam" id="PF13302"/>
    </source>
</evidence>
<evidence type="ECO:0000256" key="2">
    <source>
        <dbReference type="ARBA" id="ARBA00023315"/>
    </source>
</evidence>
<feature type="domain" description="N-acetyltransferase" evidence="4">
    <location>
        <begin position="10"/>
        <end position="150"/>
    </location>
</feature>
<dbReference type="GO" id="GO:0016747">
    <property type="term" value="F:acyltransferase activity, transferring groups other than amino-acyl groups"/>
    <property type="evidence" value="ECO:0007669"/>
    <property type="project" value="InterPro"/>
</dbReference>
<dbReference type="RefSeq" id="WP_207979152.1">
    <property type="nucleotide sequence ID" value="NZ_CBCPJV010000009.1"/>
</dbReference>
<dbReference type="Gene3D" id="3.40.630.30">
    <property type="match status" value="1"/>
</dbReference>
<name>A0A7U0N526_SERPR</name>
<dbReference type="Proteomes" id="UP000596176">
    <property type="component" value="Chromosome"/>
</dbReference>
<accession>A0A7U0N526</accession>
<evidence type="ECO:0000313" key="6">
    <source>
        <dbReference type="Proteomes" id="UP000596176"/>
    </source>
</evidence>
<comment type="similarity">
    <text evidence="3">Belongs to the acetyltransferase family. RimJ subfamily.</text>
</comment>
<reference evidence="5 6" key="1">
    <citation type="submission" date="2021-01" db="EMBL/GenBank/DDBJ databases">
        <title>Chromosome sequence of Serratia proteamaculans strain 94 rif-r, isolated from spoiled beef.</title>
        <authorList>
            <person name="Zaytseva Y.V."/>
            <person name="Iablokov S.N."/>
            <person name="Klyukina A."/>
        </authorList>
    </citation>
    <scope>NUCLEOTIDE SEQUENCE [LARGE SCALE GENOMIC DNA]</scope>
    <source>
        <strain evidence="5 6">94 rif-r</strain>
    </source>
</reference>
<evidence type="ECO:0000256" key="1">
    <source>
        <dbReference type="ARBA" id="ARBA00022679"/>
    </source>
</evidence>
<keyword evidence="2" id="KW-0012">Acyltransferase</keyword>
<dbReference type="AlphaFoldDB" id="A0A7U0N526"/>
<protein>
    <submittedName>
        <fullName evidence="5">GNAT family N-acetyltransferase</fullName>
    </submittedName>
</protein>
<dbReference type="PANTHER" id="PTHR43792">
    <property type="entry name" value="GNAT FAMILY, PUTATIVE (AFU_ORTHOLOGUE AFUA_3G00765)-RELATED-RELATED"/>
    <property type="match status" value="1"/>
</dbReference>
<dbReference type="InterPro" id="IPR000182">
    <property type="entry name" value="GNAT_dom"/>
</dbReference>
<dbReference type="InterPro" id="IPR016181">
    <property type="entry name" value="Acyl_CoA_acyltransferase"/>
</dbReference>
<evidence type="ECO:0000256" key="3">
    <source>
        <dbReference type="ARBA" id="ARBA00038502"/>
    </source>
</evidence>
<dbReference type="EMBL" id="CP068391">
    <property type="protein sequence ID" value="QQX52695.1"/>
    <property type="molecule type" value="Genomic_DNA"/>
</dbReference>
<dbReference type="Pfam" id="PF13302">
    <property type="entry name" value="Acetyltransf_3"/>
    <property type="match status" value="1"/>
</dbReference>
<organism evidence="5 6">
    <name type="scientific">Serratia proteamaculans</name>
    <dbReference type="NCBI Taxonomy" id="28151"/>
    <lineage>
        <taxon>Bacteria</taxon>
        <taxon>Pseudomonadati</taxon>
        <taxon>Pseudomonadota</taxon>
        <taxon>Gammaproteobacteria</taxon>
        <taxon>Enterobacterales</taxon>
        <taxon>Yersiniaceae</taxon>
        <taxon>Serratia</taxon>
    </lineage>
</organism>
<sequence>MDIPVLTSRRLVLRPLEPDDAEDIQHLFPHWEIVRLLTSQIPWPYPEGAALGFINNVALPAMAAGTGWFWSIRRHEDQRHLIGVINLSLGGNSNRGFWLAQQWQRQGLMSEASQSVTDFWFNVLGQSVLRVPKAKDNLASRRVSERNGMRVVATEENDYIGGRMPTEIWEITRAEWNARRDVAAG</sequence>
<proteinExistence type="inferred from homology"/>
<dbReference type="PANTHER" id="PTHR43792:SF8">
    <property type="entry name" value="[RIBOSOMAL PROTEIN US5]-ALANINE N-ACETYLTRANSFERASE"/>
    <property type="match status" value="1"/>
</dbReference>
<keyword evidence="1 5" id="KW-0808">Transferase</keyword>
<dbReference type="SUPFAM" id="SSF55729">
    <property type="entry name" value="Acyl-CoA N-acyltransferases (Nat)"/>
    <property type="match status" value="1"/>
</dbReference>
<dbReference type="InterPro" id="IPR051531">
    <property type="entry name" value="N-acetyltransferase"/>
</dbReference>
<gene>
    <name evidence="5" type="ORF">JKX24_21360</name>
</gene>